<protein>
    <submittedName>
        <fullName evidence="1">Uncharacterized protein</fullName>
    </submittedName>
</protein>
<reference evidence="1 2" key="1">
    <citation type="journal article" date="2017" name="ISME J.">
        <title>Grape pomace compost harbors organohalide-respiring Dehalogenimonas species with novel reductive dehalogenase genes.</title>
        <authorList>
            <person name="Yang Y."/>
            <person name="Higgins S.A."/>
            <person name="Yan J."/>
            <person name="Simsir B."/>
            <person name="Chourey K."/>
            <person name="Iyer R."/>
            <person name="Hettich R.L."/>
            <person name="Baldwin B."/>
            <person name="Ogles D.M."/>
            <person name="Loffler F.E."/>
        </authorList>
    </citation>
    <scope>NUCLEOTIDE SEQUENCE [LARGE SCALE GENOMIC DNA]</scope>
    <source>
        <strain evidence="1 2">GP</strain>
    </source>
</reference>
<organism evidence="1 2">
    <name type="scientific">Dehalogenimonas etheniformans</name>
    <dbReference type="NCBI Taxonomy" id="1536648"/>
    <lineage>
        <taxon>Bacteria</taxon>
        <taxon>Bacillati</taxon>
        <taxon>Chloroflexota</taxon>
        <taxon>Dehalococcoidia</taxon>
        <taxon>Dehalococcoidales</taxon>
        <taxon>Dehalococcoidaceae</taxon>
        <taxon>Dehalogenimonas</taxon>
    </lineage>
</organism>
<gene>
    <name evidence="1" type="ORF">JP09_002030</name>
</gene>
<dbReference type="Proteomes" id="UP000235653">
    <property type="component" value="Unassembled WGS sequence"/>
</dbReference>
<proteinExistence type="predicted"/>
<evidence type="ECO:0000313" key="2">
    <source>
        <dbReference type="Proteomes" id="UP000235653"/>
    </source>
</evidence>
<evidence type="ECO:0000313" key="1">
    <source>
        <dbReference type="EMBL" id="PPD58677.1"/>
    </source>
</evidence>
<dbReference type="EMBL" id="JQAN02000006">
    <property type="protein sequence ID" value="PPD58677.1"/>
    <property type="molecule type" value="Genomic_DNA"/>
</dbReference>
<keyword evidence="2" id="KW-1185">Reference proteome</keyword>
<dbReference type="AlphaFoldDB" id="A0A2P5P8Q6"/>
<comment type="caution">
    <text evidence="1">The sequence shown here is derived from an EMBL/GenBank/DDBJ whole genome shotgun (WGS) entry which is preliminary data.</text>
</comment>
<sequence length="112" mass="12561">MIEPNNDDSVQQFDISTLIGVDLNDFSDIEILEIFFGLHTNINDGQALARICERRFGSLNNLVKASPKALARIGMPWQAILAIKFINLIQRRVNLPSELNRVDVNGLINSIN</sequence>
<name>A0A2P5P8Q6_9CHLR</name>
<accession>A0A2P5P8Q6</accession>